<dbReference type="EMBL" id="CAMXCT030001175">
    <property type="protein sequence ID" value="CAL4774831.1"/>
    <property type="molecule type" value="Genomic_DNA"/>
</dbReference>
<keyword evidence="4" id="KW-1185">Reference proteome</keyword>
<dbReference type="GO" id="GO:0032259">
    <property type="term" value="P:methylation"/>
    <property type="evidence" value="ECO:0007669"/>
    <property type="project" value="UniProtKB-KW"/>
</dbReference>
<dbReference type="Proteomes" id="UP001152797">
    <property type="component" value="Unassembled WGS sequence"/>
</dbReference>
<dbReference type="EMBL" id="CAMXCT010001175">
    <property type="protein sequence ID" value="CAI3987519.1"/>
    <property type="molecule type" value="Genomic_DNA"/>
</dbReference>
<gene>
    <name evidence="1" type="ORF">C1SCF055_LOCUS14783</name>
</gene>
<dbReference type="EMBL" id="CAMXCT020001175">
    <property type="protein sequence ID" value="CAL1140894.1"/>
    <property type="molecule type" value="Genomic_DNA"/>
</dbReference>
<organism evidence="1">
    <name type="scientific">Cladocopium goreaui</name>
    <dbReference type="NCBI Taxonomy" id="2562237"/>
    <lineage>
        <taxon>Eukaryota</taxon>
        <taxon>Sar</taxon>
        <taxon>Alveolata</taxon>
        <taxon>Dinophyceae</taxon>
        <taxon>Suessiales</taxon>
        <taxon>Symbiodiniaceae</taxon>
        <taxon>Cladocopium</taxon>
    </lineage>
</organism>
<sequence length="356" mass="38672">MSNVAIWPVEEDLLMATDFEKTFSDSTLEPVMYISEDSLALLAAAPREAVDSLLDLCCGSGVQGIVALRYYASSASFVARGPEGPEFSFPTVRALQLGFELPGAQGVVDMQHQQLFQKADQFKAQLKKDLGINVEYDGKPNGPASYSWQLPVDPGERARLKAAVEAKFTVEEVEVMDVDASAPSQPEGKGYVVKIDLMANSLLGHLRGRAVRDAVLGSLSPMPAGAVLGHAVVIGGKTLKVHLSDVTLAAWDDLHKKLQAHGYVHVLAGEALQEQRKRDEVTRASKMRRAEMLSDVESMLAGTRELAELHGVGGKGTKRRRFARVLGRCLDRSSRVAAYNLREAEEENPDLSDDAD</sequence>
<dbReference type="AlphaFoldDB" id="A0A9P1C9G2"/>
<reference evidence="2" key="2">
    <citation type="submission" date="2024-04" db="EMBL/GenBank/DDBJ databases">
        <authorList>
            <person name="Chen Y."/>
            <person name="Shah S."/>
            <person name="Dougan E. K."/>
            <person name="Thang M."/>
            <person name="Chan C."/>
        </authorList>
    </citation>
    <scope>NUCLEOTIDE SEQUENCE [LARGE SCALE GENOMIC DNA]</scope>
</reference>
<dbReference type="GO" id="GO:0008168">
    <property type="term" value="F:methyltransferase activity"/>
    <property type="evidence" value="ECO:0007669"/>
    <property type="project" value="UniProtKB-KW"/>
</dbReference>
<keyword evidence="3" id="KW-0808">Transferase</keyword>
<comment type="caution">
    <text evidence="1">The sequence shown here is derived from an EMBL/GenBank/DDBJ whole genome shotgun (WGS) entry which is preliminary data.</text>
</comment>
<evidence type="ECO:0000313" key="2">
    <source>
        <dbReference type="EMBL" id="CAL1140894.1"/>
    </source>
</evidence>
<evidence type="ECO:0000313" key="1">
    <source>
        <dbReference type="EMBL" id="CAI3987519.1"/>
    </source>
</evidence>
<proteinExistence type="predicted"/>
<evidence type="ECO:0000313" key="4">
    <source>
        <dbReference type="Proteomes" id="UP001152797"/>
    </source>
</evidence>
<protein>
    <submittedName>
        <fullName evidence="3">Methyltransferase small domain-containing protein</fullName>
    </submittedName>
</protein>
<accession>A0A9P1C9G2</accession>
<keyword evidence="3" id="KW-0489">Methyltransferase</keyword>
<evidence type="ECO:0000313" key="3">
    <source>
        <dbReference type="EMBL" id="CAL4774831.1"/>
    </source>
</evidence>
<name>A0A9P1C9G2_9DINO</name>
<reference evidence="1" key="1">
    <citation type="submission" date="2022-10" db="EMBL/GenBank/DDBJ databases">
        <authorList>
            <person name="Chen Y."/>
            <person name="Dougan E. K."/>
            <person name="Chan C."/>
            <person name="Rhodes N."/>
            <person name="Thang M."/>
        </authorList>
    </citation>
    <scope>NUCLEOTIDE SEQUENCE</scope>
</reference>